<dbReference type="InterPro" id="IPR056243">
    <property type="entry name" value="TASOR_ab_dom"/>
</dbReference>
<dbReference type="Ensembl" id="ENSLLTT00000022756.1">
    <property type="protein sequence ID" value="ENSLLTP00000021942.1"/>
    <property type="gene ID" value="ENSLLTG00000016358.1"/>
</dbReference>
<dbReference type="GeneTree" id="ENSGT00530000063735"/>
<feature type="region of interest" description="Disordered" evidence="1">
    <location>
        <begin position="392"/>
        <end position="449"/>
    </location>
</feature>
<feature type="region of interest" description="Disordered" evidence="1">
    <location>
        <begin position="243"/>
        <end position="274"/>
    </location>
</feature>
<feature type="compositionally biased region" description="Basic and acidic residues" evidence="1">
    <location>
        <begin position="1038"/>
        <end position="1048"/>
    </location>
</feature>
<feature type="compositionally biased region" description="Polar residues" evidence="1">
    <location>
        <begin position="1908"/>
        <end position="1941"/>
    </location>
</feature>
<feature type="region of interest" description="Disordered" evidence="1">
    <location>
        <begin position="1881"/>
        <end position="1941"/>
    </location>
</feature>
<dbReference type="Pfam" id="PF23314">
    <property type="entry name" value="TASOR_alpha-beta"/>
    <property type="match status" value="1"/>
</dbReference>
<keyword evidence="4" id="KW-1185">Reference proteome</keyword>
<feature type="compositionally biased region" description="Polar residues" evidence="1">
    <location>
        <begin position="1469"/>
        <end position="1480"/>
    </location>
</feature>
<feature type="compositionally biased region" description="Basic and acidic residues" evidence="1">
    <location>
        <begin position="1011"/>
        <end position="1025"/>
    </location>
</feature>
<dbReference type="Proteomes" id="UP000694406">
    <property type="component" value="Unplaced"/>
</dbReference>
<feature type="region of interest" description="Disordered" evidence="1">
    <location>
        <begin position="1734"/>
        <end position="1780"/>
    </location>
</feature>
<feature type="compositionally biased region" description="Basic and acidic residues" evidence="1">
    <location>
        <begin position="1764"/>
        <end position="1775"/>
    </location>
</feature>
<feature type="compositionally biased region" description="Basic and acidic residues" evidence="1">
    <location>
        <begin position="1745"/>
        <end position="1755"/>
    </location>
</feature>
<feature type="compositionally biased region" description="Basic and acidic residues" evidence="1">
    <location>
        <begin position="956"/>
        <end position="971"/>
    </location>
</feature>
<feature type="region of interest" description="Disordered" evidence="1">
    <location>
        <begin position="317"/>
        <end position="371"/>
    </location>
</feature>
<feature type="region of interest" description="Disordered" evidence="1">
    <location>
        <begin position="1495"/>
        <end position="1525"/>
    </location>
</feature>
<feature type="compositionally biased region" description="Basic and acidic residues" evidence="1">
    <location>
        <begin position="1560"/>
        <end position="1573"/>
    </location>
</feature>
<feature type="compositionally biased region" description="Acidic residues" evidence="1">
    <location>
        <begin position="2013"/>
        <end position="2026"/>
    </location>
</feature>
<evidence type="ECO:0000259" key="2">
    <source>
        <dbReference type="Pfam" id="PF23314"/>
    </source>
</evidence>
<feature type="compositionally biased region" description="Basic and acidic residues" evidence="1">
    <location>
        <begin position="1062"/>
        <end position="1076"/>
    </location>
</feature>
<feature type="compositionally biased region" description="Acidic residues" evidence="1">
    <location>
        <begin position="1087"/>
        <end position="1102"/>
    </location>
</feature>
<protein>
    <recommendedName>
        <fullName evidence="2">TASOR alpha/beta domain-containing protein</fullName>
    </recommendedName>
</protein>
<feature type="region of interest" description="Disordered" evidence="1">
    <location>
        <begin position="687"/>
        <end position="713"/>
    </location>
</feature>
<organism evidence="3 4">
    <name type="scientific">Laticauda laticaudata</name>
    <name type="common">Blue-ringed sea krait</name>
    <name type="synonym">Blue-lipped sea krait</name>
    <dbReference type="NCBI Taxonomy" id="8630"/>
    <lineage>
        <taxon>Eukaryota</taxon>
        <taxon>Metazoa</taxon>
        <taxon>Chordata</taxon>
        <taxon>Craniata</taxon>
        <taxon>Vertebrata</taxon>
        <taxon>Euteleostomi</taxon>
        <taxon>Lepidosauria</taxon>
        <taxon>Squamata</taxon>
        <taxon>Bifurcata</taxon>
        <taxon>Unidentata</taxon>
        <taxon>Episquamata</taxon>
        <taxon>Toxicofera</taxon>
        <taxon>Serpentes</taxon>
        <taxon>Colubroidea</taxon>
        <taxon>Elapidae</taxon>
        <taxon>Laticaudinae</taxon>
        <taxon>Laticauda</taxon>
    </lineage>
</organism>
<dbReference type="PANTHER" id="PTHR16207">
    <property type="entry name" value="SET DOMAIN-CONTAINING PROTEIN"/>
    <property type="match status" value="1"/>
</dbReference>
<feature type="domain" description="TASOR alpha/beta" evidence="2">
    <location>
        <begin position="2423"/>
        <end position="2517"/>
    </location>
</feature>
<dbReference type="GO" id="GO:0005654">
    <property type="term" value="C:nucleoplasm"/>
    <property type="evidence" value="ECO:0007669"/>
    <property type="project" value="TreeGrafter"/>
</dbReference>
<feature type="region of interest" description="Disordered" evidence="1">
    <location>
        <begin position="1545"/>
        <end position="1573"/>
    </location>
</feature>
<evidence type="ECO:0000313" key="4">
    <source>
        <dbReference type="Proteomes" id="UP000694406"/>
    </source>
</evidence>
<feature type="region of interest" description="Disordered" evidence="1">
    <location>
        <begin position="2307"/>
        <end position="2326"/>
    </location>
</feature>
<dbReference type="GO" id="GO:0045814">
    <property type="term" value="P:negative regulation of gene expression, epigenetic"/>
    <property type="evidence" value="ECO:0007669"/>
    <property type="project" value="InterPro"/>
</dbReference>
<feature type="compositionally biased region" description="Basic and acidic residues" evidence="1">
    <location>
        <begin position="909"/>
        <end position="922"/>
    </location>
</feature>
<evidence type="ECO:0000256" key="1">
    <source>
        <dbReference type="SAM" id="MobiDB-lite"/>
    </source>
</evidence>
<reference evidence="3" key="1">
    <citation type="submission" date="2025-08" db="UniProtKB">
        <authorList>
            <consortium name="Ensembl"/>
        </authorList>
    </citation>
    <scope>IDENTIFICATION</scope>
</reference>
<sequence>MILGPALSIKFVQLGGDLRECCLSVTKALLYRAWEGQLFIQNQRVCDIVLRSPFQASIPAQLPAKLEFKYIVQISELRKKLPEAAFKKNSYSNDEVCLVFPAVCCQQLLFRLYQVEILDESELKDQLIGSMKEKNLALVKYLNDRGILLFLTSSVLANEKDAEVNDLGSLLALFLFPSPEFKHLTATDWKHDEGSSEAPQQLPLILPLLHQALARAAKNPNPKQSPSSALVKLHMEELANLDQSSVPNCDNAPGPPSTPKLPSETPKVDPVDDTRSLSSLSNLAFYLSDPESYMLEVSSAVACLKGCSRVSDGGGVGLNSVPSPSEGPGQPVGKGKEAPFDGHGPSRAAAGLKSSPAGERSLQWTKRKSSRILGATSKKKWSPLKMYCLLESSKKKTKGKEKRKKKKKKKKKKKLPKEAMTLNNPVANDPGSPPDPKKPTLKLKNIQNPLRRKRGAEVLSAEFIQGPRSMSLEGAMGSSAGLATEEKKPRLNVAMKVKNVDNMDAKEPTPRKNFHIISSEKQWTEAAFVEKDTAALNAHHMPTGGEVCDSHALNLLADLALSSCNSPLDGNSRRDFGRFRLSREHRLVRGKFLHKSLDHEYHRATKKRKGAFLPGQMSRSSLWPAKETGRDKDWPLNTKDRCTLNPAKKKKVRTSFVKSPPALPNETGDLLDSSVMISLEHSYASPISETSKQEMPHSPNSRNGVNQDKPGPLVGKVLPFQHQENLGKPVSNHLPPARSTVLATRLREDFSTSRQVTSCDKTVQVTFQWEAEYVFNLDSKYTNNSLEKTVIRAVHGPWDESLSDDMEEMRLILHVWMALFYSKTIKALTVRKVVEHSNPAKYVSLNSLVDPLEPMDDGGGPYMLEKHPKAIQIPAEGGQDGSVSPSEKILPRNELSSADSLEDESPQTKPEEAKDLLEKEGLSRPSLKSVDEGVNAEPKEQTSLHSVLPVENPPGVDDRVIPQSKTDRSQETKLVGISQNDASPVTGPPEDSRNEQPIIASIEVAVLVAHRETDVGSSEEVKDNLPAESSNPGMSKAAEFKADVKSREPANPGSKVGNQPRLHMDEQDGESVDLRSVDLMLSKSSDTDLEIQDMDLNSEDKEDPVKSGVQGREETDGMSDDDMISRHGSVPSKASSPVTLSGHRTEFPGVQEAAVGSTSSSLSPNQMELIDKVPQQQISFHPMTVEEKMVGSTSSSVSPTQMELMDKVPQQEISFHPVTVEEKMVGSTSSSVSPTQMELIDKVPQQEISFHPVTVEEKMVGSTSGSVSPNQMELMDKIPQQQISFDPVSVEEKIVESTSSSVSPNQMELMVPKQEIPFHPVTVEKMVGSISSSVSPNQMQLMDKVPQQQISFHPVTVEEKTVGSISVSVSPNKMELMEKVPQQQVSFHPVSVEEKMVGSTSSSVSPTQMELMVPQQEILFHSVTVEEKMVGSTSRSVSPTQMELMDKAPQQEISFHPMTVDEKMVRSATDPTSPKQTDAVENSPEEVILADSASTEASGDFPNDRALTPHGSLQSPQQPVESPRVPNQIDVVDLSLVSQEGSGIRLPCPPSWQASPVHQRASDEEPPRIQEDHPENPLYRIFENPLGLIEDISQDSTDLAGPAVLHLCEPNDNLCVNLVPNSISTRQELVENQDSSVVFAQHLPFTKEMDLVESPQGDHPAGPLHQEISNESATLQDACSANLDLLEDSSIPQEKDIVHPTDDVLRRVNECLAESDLGTQEEQTIGEGEKILVDSQPAKEYPSLESHDTESETSFKSETCLEQENIRDSSAREEEAVPDDGIEKPIITTTAVAEEVHILMNKLVDTVCAMVVQSEEMRAPKSLDWIDSAMLECVTPPVSDDDGCPTDQHSPADVKWAEEYLEETSYFDDQEEDLQARVEGQGELCSSSNENTMSDPGDVSEKAELQGNDATSATTGIISSCGTSQAELETTSPKSTRSWLETTESVDDYSAKVDGYNVSTLEKIGQTEDSPEESVCNREDCSREEGVGNSFFIPAKCQEDSLAKESGPLVDQDSNEAPEDHEEEAQEEAKGCLGSLEDLLPDERTEMPTSSSGTDTDWEDESLAVDSSQDPCVDSRYPTISWYPTRKLESLYRPRFKASPRIESELTSCSTARNEICKDEDWVSSEASQKASDALSKKHNVPFGFKKDVSISLSRDMDYKPKPFKDYINFSVTKKHKEKSRTFHAFSKEHNPFSRDVGSINSWSRNWGFLSDPVQNILDVESLQFHCRIQELLKRTQHSTSHVLPTKMVPPQRIAEGLLPHEKMVSEGTIARFPTRSKSPLLVTVANPSLRTGGRYHDIYGPFPASPDPFGPSAAPRSQGELGPKYPFPSSHLQKLTYHKLNNFSRDISSVLEEFAEFSRAMNLERARTCNLERDPIATSGKAGEIRYPLRPPTPLVYEDLLANLRNTLHFQLKNVAQEACRKPFRFYLMETEDDPFFGRVKNLLKKDGHSEVDLLQFCKGSDLERENLLVIVRNEDISFHIHKVPALLRLKHCPSVIFAGVDSPEDALDHTYQELFHSGGFVVSDDSVLEGMTVGESTCLEWPGCKFSSPAGREGAHA</sequence>
<feature type="compositionally biased region" description="Basic residues" evidence="1">
    <location>
        <begin position="395"/>
        <end position="415"/>
    </location>
</feature>
<evidence type="ECO:0000313" key="3">
    <source>
        <dbReference type="Ensembl" id="ENSLLTP00000021942.1"/>
    </source>
</evidence>
<dbReference type="InterPro" id="IPR046432">
    <property type="entry name" value="TASOR"/>
</dbReference>
<reference evidence="3" key="2">
    <citation type="submission" date="2025-09" db="UniProtKB">
        <authorList>
            <consortium name="Ensembl"/>
        </authorList>
    </citation>
    <scope>IDENTIFICATION</scope>
</reference>
<feature type="region of interest" description="Disordered" evidence="1">
    <location>
        <begin position="874"/>
        <end position="998"/>
    </location>
</feature>
<accession>A0A8C5SQG4</accession>
<feature type="region of interest" description="Disordered" evidence="1">
    <location>
        <begin position="1011"/>
        <end position="1140"/>
    </location>
</feature>
<name>A0A8C5SQG4_LATLA</name>
<feature type="region of interest" description="Disordered" evidence="1">
    <location>
        <begin position="2003"/>
        <end position="2071"/>
    </location>
</feature>
<feature type="compositionally biased region" description="Polar residues" evidence="1">
    <location>
        <begin position="1511"/>
        <end position="1520"/>
    </location>
</feature>
<feature type="region of interest" description="Disordered" evidence="1">
    <location>
        <begin position="622"/>
        <end position="642"/>
    </location>
</feature>
<feature type="region of interest" description="Disordered" evidence="1">
    <location>
        <begin position="1464"/>
        <end position="1483"/>
    </location>
</feature>
<feature type="compositionally biased region" description="Polar residues" evidence="1">
    <location>
        <begin position="1884"/>
        <end position="1894"/>
    </location>
</feature>
<dbReference type="PANTHER" id="PTHR16207:SF10">
    <property type="entry name" value="PROTEIN TASOR 2"/>
    <property type="match status" value="1"/>
</dbReference>
<feature type="compositionally biased region" description="Basic and acidic residues" evidence="1">
    <location>
        <begin position="627"/>
        <end position="642"/>
    </location>
</feature>
<proteinExistence type="predicted"/>